<reference evidence="2" key="1">
    <citation type="submission" date="2020-09" db="EMBL/GenBank/DDBJ databases">
        <title>Sphingomonas sp., a new species isolated from pork steak.</title>
        <authorList>
            <person name="Heidler von Heilborn D."/>
        </authorList>
    </citation>
    <scope>NUCLEOTIDE SEQUENCE [LARGE SCALE GENOMIC DNA]</scope>
</reference>
<dbReference type="Proteomes" id="UP000595894">
    <property type="component" value="Chromosome"/>
</dbReference>
<dbReference type="Gene3D" id="3.90.180.10">
    <property type="entry name" value="Medium-chain alcohol dehydrogenases, catalytic domain"/>
    <property type="match status" value="1"/>
</dbReference>
<dbReference type="AlphaFoldDB" id="A0A974NXN8"/>
<sequence length="61" mass="6582">MAAHIGDVEEYRTRARSMFDAVETGTIVPDVWRTYDVSEAGGAHADLEGGLSYGAIVLTPR</sequence>
<evidence type="ECO:0008006" key="3">
    <source>
        <dbReference type="Google" id="ProtNLM"/>
    </source>
</evidence>
<protein>
    <recommendedName>
        <fullName evidence="3">Zinc-binding dehydrogenase</fullName>
    </recommendedName>
</protein>
<evidence type="ECO:0000313" key="1">
    <source>
        <dbReference type="EMBL" id="QQV78753.1"/>
    </source>
</evidence>
<dbReference type="EMBL" id="CP061035">
    <property type="protein sequence ID" value="QQV78753.1"/>
    <property type="molecule type" value="Genomic_DNA"/>
</dbReference>
<dbReference type="KEGG" id="sari:H5J25_00550"/>
<name>A0A974NXN8_9SPHN</name>
<keyword evidence="2" id="KW-1185">Reference proteome</keyword>
<evidence type="ECO:0000313" key="2">
    <source>
        <dbReference type="Proteomes" id="UP000595894"/>
    </source>
</evidence>
<organism evidence="1 2">
    <name type="scientific">Sphingomonas aliaeris</name>
    <dbReference type="NCBI Taxonomy" id="2759526"/>
    <lineage>
        <taxon>Bacteria</taxon>
        <taxon>Pseudomonadati</taxon>
        <taxon>Pseudomonadota</taxon>
        <taxon>Alphaproteobacteria</taxon>
        <taxon>Sphingomonadales</taxon>
        <taxon>Sphingomonadaceae</taxon>
        <taxon>Sphingomonas</taxon>
    </lineage>
</organism>
<proteinExistence type="predicted"/>
<accession>A0A974NXN8</accession>
<gene>
    <name evidence="1" type="ORF">H5J25_00550</name>
</gene>